<dbReference type="AlphaFoldDB" id="A0A5B7K9T4"/>
<accession>A0A5B7K9T4</accession>
<gene>
    <name evidence="1" type="ORF">E2C01_101514</name>
</gene>
<dbReference type="Proteomes" id="UP000324222">
    <property type="component" value="Unassembled WGS sequence"/>
</dbReference>
<keyword evidence="2" id="KW-1185">Reference proteome</keyword>
<sequence length="78" mass="8935">MRTHPNHGFKLPRRRCSEAQVSTNIMTKKTMDKNDCRSSATAKRKICKGGQHPYQPWFSSSRRIMASSLEPPRSGEPF</sequence>
<reference evidence="1 2" key="1">
    <citation type="submission" date="2019-05" db="EMBL/GenBank/DDBJ databases">
        <title>Another draft genome of Portunus trituberculatus and its Hox gene families provides insights of decapod evolution.</title>
        <authorList>
            <person name="Jeong J.-H."/>
            <person name="Song I."/>
            <person name="Kim S."/>
            <person name="Choi T."/>
            <person name="Kim D."/>
            <person name="Ryu S."/>
            <person name="Kim W."/>
        </authorList>
    </citation>
    <scope>NUCLEOTIDE SEQUENCE [LARGE SCALE GENOMIC DNA]</scope>
    <source>
        <tissue evidence="1">Muscle</tissue>
    </source>
</reference>
<protein>
    <submittedName>
        <fullName evidence="1">Uncharacterized protein</fullName>
    </submittedName>
</protein>
<organism evidence="1 2">
    <name type="scientific">Portunus trituberculatus</name>
    <name type="common">Swimming crab</name>
    <name type="synonym">Neptunus trituberculatus</name>
    <dbReference type="NCBI Taxonomy" id="210409"/>
    <lineage>
        <taxon>Eukaryota</taxon>
        <taxon>Metazoa</taxon>
        <taxon>Ecdysozoa</taxon>
        <taxon>Arthropoda</taxon>
        <taxon>Crustacea</taxon>
        <taxon>Multicrustacea</taxon>
        <taxon>Malacostraca</taxon>
        <taxon>Eumalacostraca</taxon>
        <taxon>Eucarida</taxon>
        <taxon>Decapoda</taxon>
        <taxon>Pleocyemata</taxon>
        <taxon>Brachyura</taxon>
        <taxon>Eubrachyura</taxon>
        <taxon>Portunoidea</taxon>
        <taxon>Portunidae</taxon>
        <taxon>Portuninae</taxon>
        <taxon>Portunus</taxon>
    </lineage>
</organism>
<dbReference type="EMBL" id="VSRR010147584">
    <property type="protein sequence ID" value="MPD05751.1"/>
    <property type="molecule type" value="Genomic_DNA"/>
</dbReference>
<evidence type="ECO:0000313" key="2">
    <source>
        <dbReference type="Proteomes" id="UP000324222"/>
    </source>
</evidence>
<proteinExistence type="predicted"/>
<name>A0A5B7K9T4_PORTR</name>
<comment type="caution">
    <text evidence="1">The sequence shown here is derived from an EMBL/GenBank/DDBJ whole genome shotgun (WGS) entry which is preliminary data.</text>
</comment>
<evidence type="ECO:0000313" key="1">
    <source>
        <dbReference type="EMBL" id="MPD05751.1"/>
    </source>
</evidence>